<dbReference type="GO" id="GO:0046872">
    <property type="term" value="F:metal ion binding"/>
    <property type="evidence" value="ECO:0007669"/>
    <property type="project" value="InterPro"/>
</dbReference>
<dbReference type="PROSITE" id="PS51257">
    <property type="entry name" value="PROKAR_LIPOPROTEIN"/>
    <property type="match status" value="1"/>
</dbReference>
<dbReference type="RefSeq" id="WP_137089168.1">
    <property type="nucleotide sequence ID" value="NZ_CP028923.1"/>
</dbReference>
<accession>A0A4D7JJG9</accession>
<reference evidence="3 4" key="1">
    <citation type="submission" date="2018-04" db="EMBL/GenBank/DDBJ databases">
        <title>Complete genome uncultured novel isolate.</title>
        <authorList>
            <person name="Merlino G."/>
        </authorList>
    </citation>
    <scope>NUCLEOTIDE SEQUENCE [LARGE SCALE GENOMIC DNA]</scope>
    <source>
        <strain evidence="4">R1DC9</strain>
    </source>
</reference>
<evidence type="ECO:0000313" key="4">
    <source>
        <dbReference type="Proteomes" id="UP000298616"/>
    </source>
</evidence>
<evidence type="ECO:0008006" key="5">
    <source>
        <dbReference type="Google" id="ProtNLM"/>
    </source>
</evidence>
<protein>
    <recommendedName>
        <fullName evidence="5">CHRD domain-containing protein</fullName>
    </recommendedName>
</protein>
<dbReference type="KEGG" id="fpf:DCC35_01780"/>
<dbReference type="EMBL" id="CP028923">
    <property type="protein sequence ID" value="QCK13570.1"/>
    <property type="molecule type" value="Genomic_DNA"/>
</dbReference>
<name>A0A4D7JJG9_9BACT</name>
<evidence type="ECO:0000256" key="2">
    <source>
        <dbReference type="SAM" id="SignalP"/>
    </source>
</evidence>
<dbReference type="InterPro" id="IPR036423">
    <property type="entry name" value="SOD-like_Cu/Zn_dom_sf"/>
</dbReference>
<dbReference type="GO" id="GO:0006801">
    <property type="term" value="P:superoxide metabolic process"/>
    <property type="evidence" value="ECO:0007669"/>
    <property type="project" value="InterPro"/>
</dbReference>
<comment type="similarity">
    <text evidence="1">Belongs to the Cu-Zn superoxide dismutase family.</text>
</comment>
<dbReference type="OrthoDB" id="1451403at2"/>
<organism evidence="3 4">
    <name type="scientific">Mangrovivirga cuniculi</name>
    <dbReference type="NCBI Taxonomy" id="2715131"/>
    <lineage>
        <taxon>Bacteria</taxon>
        <taxon>Pseudomonadati</taxon>
        <taxon>Bacteroidota</taxon>
        <taxon>Cytophagia</taxon>
        <taxon>Cytophagales</taxon>
        <taxon>Mangrovivirgaceae</taxon>
        <taxon>Mangrovivirga</taxon>
    </lineage>
</organism>
<keyword evidence="2" id="KW-0732">Signal</keyword>
<dbReference type="SUPFAM" id="SSF49329">
    <property type="entry name" value="Cu,Zn superoxide dismutase-like"/>
    <property type="match status" value="1"/>
</dbReference>
<evidence type="ECO:0000313" key="3">
    <source>
        <dbReference type="EMBL" id="QCK13570.1"/>
    </source>
</evidence>
<keyword evidence="4" id="KW-1185">Reference proteome</keyword>
<dbReference type="AlphaFoldDB" id="A0A4D7JJG9"/>
<dbReference type="Proteomes" id="UP000298616">
    <property type="component" value="Chromosome"/>
</dbReference>
<evidence type="ECO:0000256" key="1">
    <source>
        <dbReference type="ARBA" id="ARBA00010457"/>
    </source>
</evidence>
<gene>
    <name evidence="3" type="ORF">DCC35_01780</name>
</gene>
<feature type="chain" id="PRO_5020957884" description="CHRD domain-containing protein" evidence="2">
    <location>
        <begin position="23"/>
        <end position="148"/>
    </location>
</feature>
<sequence length="148" mass="16032">MKTKILSFVLLLCLAVTFSSCEKDDENRSINYTLISGTNYNTGGTVNVQQISNGVKITIKLEGGVEGMVHPAHLHFGTWDGDGEMAAMLTPIDGTTGISVTELQNLTDDSSMSYDRFLTFDGSIKVHPNDGDLRKEILAYTNIGTNAP</sequence>
<proteinExistence type="inferred from homology"/>
<feature type="signal peptide" evidence="2">
    <location>
        <begin position="1"/>
        <end position="22"/>
    </location>
</feature>